<accession>A0ABU2JFW0</accession>
<evidence type="ECO:0000256" key="1">
    <source>
        <dbReference type="ARBA" id="ARBA00006068"/>
    </source>
</evidence>
<dbReference type="PANTHER" id="PTHR33392:SF6">
    <property type="entry name" value="POLYISOPRENYL-TEICHOIC ACID--PEPTIDOGLYCAN TEICHOIC ACID TRANSFERASE TAGU"/>
    <property type="match status" value="1"/>
</dbReference>
<evidence type="ECO:0000256" key="3">
    <source>
        <dbReference type="SAM" id="Phobius"/>
    </source>
</evidence>
<evidence type="ECO:0000259" key="4">
    <source>
        <dbReference type="Pfam" id="PF03816"/>
    </source>
</evidence>
<feature type="transmembrane region" description="Helical" evidence="3">
    <location>
        <begin position="57"/>
        <end position="81"/>
    </location>
</feature>
<dbReference type="InterPro" id="IPR004474">
    <property type="entry name" value="LytR_CpsA_psr"/>
</dbReference>
<dbReference type="EMBL" id="JAVREH010000057">
    <property type="protein sequence ID" value="MDT0263875.1"/>
    <property type="molecule type" value="Genomic_DNA"/>
</dbReference>
<proteinExistence type="inferred from homology"/>
<name>A0ABU2JFW0_9ACTN</name>
<organism evidence="6 7">
    <name type="scientific">Jatrophihabitans lederbergiae</name>
    <dbReference type="NCBI Taxonomy" id="3075547"/>
    <lineage>
        <taxon>Bacteria</taxon>
        <taxon>Bacillati</taxon>
        <taxon>Actinomycetota</taxon>
        <taxon>Actinomycetes</taxon>
        <taxon>Jatrophihabitantales</taxon>
        <taxon>Jatrophihabitantaceae</taxon>
        <taxon>Jatrophihabitans</taxon>
    </lineage>
</organism>
<feature type="domain" description="LytR/CpsA/Psr regulator C-terminal" evidence="5">
    <location>
        <begin position="406"/>
        <end position="487"/>
    </location>
</feature>
<comment type="similarity">
    <text evidence="1">Belongs to the LytR/CpsA/Psr (LCP) family.</text>
</comment>
<feature type="region of interest" description="Disordered" evidence="2">
    <location>
        <begin position="1"/>
        <end position="50"/>
    </location>
</feature>
<dbReference type="Pfam" id="PF13399">
    <property type="entry name" value="LytR_C"/>
    <property type="match status" value="1"/>
</dbReference>
<comment type="caution">
    <text evidence="6">The sequence shown here is derived from an EMBL/GenBank/DDBJ whole genome shotgun (WGS) entry which is preliminary data.</text>
</comment>
<dbReference type="Proteomes" id="UP001183176">
    <property type="component" value="Unassembled WGS sequence"/>
</dbReference>
<evidence type="ECO:0000313" key="6">
    <source>
        <dbReference type="EMBL" id="MDT0263875.1"/>
    </source>
</evidence>
<keyword evidence="7" id="KW-1185">Reference proteome</keyword>
<dbReference type="NCBIfam" id="TIGR00350">
    <property type="entry name" value="lytR_cpsA_psr"/>
    <property type="match status" value="1"/>
</dbReference>
<feature type="region of interest" description="Disordered" evidence="2">
    <location>
        <begin position="490"/>
        <end position="526"/>
    </location>
</feature>
<evidence type="ECO:0000259" key="5">
    <source>
        <dbReference type="Pfam" id="PF13399"/>
    </source>
</evidence>
<dbReference type="InterPro" id="IPR050922">
    <property type="entry name" value="LytR/CpsA/Psr_CW_biosynth"/>
</dbReference>
<evidence type="ECO:0000313" key="7">
    <source>
        <dbReference type="Proteomes" id="UP001183176"/>
    </source>
</evidence>
<dbReference type="RefSeq" id="WP_311425019.1">
    <property type="nucleotide sequence ID" value="NZ_JAVREH010000057.1"/>
</dbReference>
<keyword evidence="3" id="KW-1133">Transmembrane helix</keyword>
<sequence length="526" mass="54875">MTDDKSLPRSPQGAALPPELDPRRPRRHARPAAPPRDARSAAAHPPRRRARRDIGRGIALGAQIAAALLSLTILLGSGYVWATYRNFSTNVARVNAIAPGKHPARNIDGADQNILIVGIDDRSNATPAELQQLSTTQDGGSKNTDTMMVMHVPADGSKATVISFPRDSWVTIPGFGMNKLNAAYALGFNQGHRADAGAQLLTQTIEGMTGLTVDHYVQVSLIAFYRISLAIGGVDVCLNAAQNPQTDSDAFGSGYSGINLPAGHSVIAGKQALAFVRQRHGLPRGDLDRIARQQYFLSAAFRKISSAGTLLNPFKLQKLLTAVSSSLQVDQGLDLLKLATQMQNLTAGHVTFTTIPTLGTPTISYNGNQVSIVQVDTAGMPAFIGKLIGQPTSSPYTKASPADPATVTVNVLNGAGIANLATRNSDALKTLGFHTATPDSTDTTSATTIEYPPEMESGAKALAGQVPGAAVRASAAVHQVTLVLGTDGKQVKGLTSTTPAVPQAPPPSASSGQPAVRSAADTGCIN</sequence>
<dbReference type="InterPro" id="IPR027381">
    <property type="entry name" value="LytR/CpsA/Psr_C"/>
</dbReference>
<evidence type="ECO:0000256" key="2">
    <source>
        <dbReference type="SAM" id="MobiDB-lite"/>
    </source>
</evidence>
<keyword evidence="3" id="KW-0812">Transmembrane</keyword>
<feature type="domain" description="Cell envelope-related transcriptional attenuator" evidence="4">
    <location>
        <begin position="143"/>
        <end position="305"/>
    </location>
</feature>
<keyword evidence="3" id="KW-0472">Membrane</keyword>
<dbReference type="Gene3D" id="3.30.70.2390">
    <property type="match status" value="1"/>
</dbReference>
<dbReference type="PANTHER" id="PTHR33392">
    <property type="entry name" value="POLYISOPRENYL-TEICHOIC ACID--PEPTIDOGLYCAN TEICHOIC ACID TRANSFERASE TAGU"/>
    <property type="match status" value="1"/>
</dbReference>
<dbReference type="Gene3D" id="3.40.630.190">
    <property type="entry name" value="LCP protein"/>
    <property type="match status" value="1"/>
</dbReference>
<gene>
    <name evidence="6" type="ORF">RM423_21095</name>
</gene>
<dbReference type="Pfam" id="PF03816">
    <property type="entry name" value="LytR_cpsA_psr"/>
    <property type="match status" value="1"/>
</dbReference>
<reference evidence="7" key="1">
    <citation type="submission" date="2023-07" db="EMBL/GenBank/DDBJ databases">
        <title>30 novel species of actinomycetes from the DSMZ collection.</title>
        <authorList>
            <person name="Nouioui I."/>
        </authorList>
    </citation>
    <scope>NUCLEOTIDE SEQUENCE [LARGE SCALE GENOMIC DNA]</scope>
    <source>
        <strain evidence="7">DSM 44399</strain>
    </source>
</reference>
<protein>
    <submittedName>
        <fullName evidence="6">LCP family protein</fullName>
    </submittedName>
</protein>